<dbReference type="PANTHER" id="PTHR47506:SF1">
    <property type="entry name" value="HTH-TYPE TRANSCRIPTIONAL REGULATOR YJDC"/>
    <property type="match status" value="1"/>
</dbReference>
<name>A0ABZ3IPU6_9FIRM</name>
<evidence type="ECO:0000256" key="3">
    <source>
        <dbReference type="ARBA" id="ARBA00023163"/>
    </source>
</evidence>
<dbReference type="PANTHER" id="PTHR47506">
    <property type="entry name" value="TRANSCRIPTIONAL REGULATORY PROTEIN"/>
    <property type="match status" value="1"/>
</dbReference>
<evidence type="ECO:0000256" key="2">
    <source>
        <dbReference type="ARBA" id="ARBA00023125"/>
    </source>
</evidence>
<dbReference type="PROSITE" id="PS50977">
    <property type="entry name" value="HTH_TETR_2"/>
    <property type="match status" value="1"/>
</dbReference>
<evidence type="ECO:0000313" key="6">
    <source>
        <dbReference type="EMBL" id="XFO67439.1"/>
    </source>
</evidence>
<dbReference type="InterPro" id="IPR011075">
    <property type="entry name" value="TetR_C"/>
</dbReference>
<evidence type="ECO:0000313" key="7">
    <source>
        <dbReference type="Proteomes" id="UP000216752"/>
    </source>
</evidence>
<dbReference type="InterPro" id="IPR009057">
    <property type="entry name" value="Homeodomain-like_sf"/>
</dbReference>
<dbReference type="EMBL" id="CP155573">
    <property type="protein sequence ID" value="XFO67439.1"/>
    <property type="molecule type" value="Genomic_DNA"/>
</dbReference>
<dbReference type="Proteomes" id="UP000216752">
    <property type="component" value="Chromosome"/>
</dbReference>
<keyword evidence="2 4" id="KW-0238">DNA-binding</keyword>
<feature type="domain" description="HTH tetR-type" evidence="5">
    <location>
        <begin position="2"/>
        <end position="62"/>
    </location>
</feature>
<protein>
    <recommendedName>
        <fullName evidence="5">HTH tetR-type domain-containing protein</fullName>
    </recommendedName>
</protein>
<dbReference type="Pfam" id="PF16925">
    <property type="entry name" value="TetR_C_13"/>
    <property type="match status" value="1"/>
</dbReference>
<keyword evidence="3" id="KW-0804">Transcription</keyword>
<gene>
    <name evidence="6" type="ORF">SPSIL_036380</name>
</gene>
<evidence type="ECO:0000256" key="4">
    <source>
        <dbReference type="PROSITE-ProRule" id="PRU00335"/>
    </source>
</evidence>
<dbReference type="PRINTS" id="PR00455">
    <property type="entry name" value="HTHTETR"/>
</dbReference>
<dbReference type="Pfam" id="PF00440">
    <property type="entry name" value="TetR_N"/>
    <property type="match status" value="1"/>
</dbReference>
<dbReference type="RefSeq" id="WP_094604199.1">
    <property type="nucleotide sequence ID" value="NZ_CP155573.1"/>
</dbReference>
<dbReference type="SUPFAM" id="SSF46689">
    <property type="entry name" value="Homeodomain-like"/>
    <property type="match status" value="1"/>
</dbReference>
<evidence type="ECO:0000256" key="1">
    <source>
        <dbReference type="ARBA" id="ARBA00023015"/>
    </source>
</evidence>
<feature type="DNA-binding region" description="H-T-H motif" evidence="4">
    <location>
        <begin position="25"/>
        <end position="44"/>
    </location>
</feature>
<sequence length="183" mass="20487">MENIKTEIINFALQLIQEKGYVAFSYNDISKHFNVTKASVHYHFRSKEDLGLAVCDKLIQEIKGMYFSAQSTQLPDKMKILQYIKKRIDDIQNPGICPISSMQADYESLPPSMQSKVQQLSELELEYLANILKQAIGGGKSCEDTYALAATILASLKGAVLYSRVTGKDLVSKVLGQLEKFLV</sequence>
<keyword evidence="7" id="KW-1185">Reference proteome</keyword>
<dbReference type="InterPro" id="IPR001647">
    <property type="entry name" value="HTH_TetR"/>
</dbReference>
<dbReference type="InterPro" id="IPR036271">
    <property type="entry name" value="Tet_transcr_reg_TetR-rel_C_sf"/>
</dbReference>
<keyword evidence="1" id="KW-0805">Transcription regulation</keyword>
<evidence type="ECO:0000259" key="5">
    <source>
        <dbReference type="PROSITE" id="PS50977"/>
    </source>
</evidence>
<proteinExistence type="predicted"/>
<reference evidence="6" key="1">
    <citation type="submission" date="2024-05" db="EMBL/GenBank/DDBJ databases">
        <title>Isolation and characterization of Sporomusa carbonis sp. nov., a carboxydotrophic hydrogenogen in the genus of Sporomusa isolated from a charcoal burning pile.</title>
        <authorList>
            <person name="Boeer T."/>
            <person name="Rosenbaum F."/>
            <person name="Eysell L."/>
            <person name="Mueller V."/>
            <person name="Daniel R."/>
            <person name="Poehlein A."/>
        </authorList>
    </citation>
    <scope>NUCLEOTIDE SEQUENCE [LARGE SCALE GENOMIC DNA]</scope>
    <source>
        <strain evidence="6">DSM 10669</strain>
    </source>
</reference>
<dbReference type="Gene3D" id="1.10.357.10">
    <property type="entry name" value="Tetracycline Repressor, domain 2"/>
    <property type="match status" value="1"/>
</dbReference>
<organism evidence="6 7">
    <name type="scientific">Sporomusa silvacetica DSM 10669</name>
    <dbReference type="NCBI Taxonomy" id="1123289"/>
    <lineage>
        <taxon>Bacteria</taxon>
        <taxon>Bacillati</taxon>
        <taxon>Bacillota</taxon>
        <taxon>Negativicutes</taxon>
        <taxon>Selenomonadales</taxon>
        <taxon>Sporomusaceae</taxon>
        <taxon>Sporomusa</taxon>
    </lineage>
</organism>
<accession>A0ABZ3IPU6</accession>
<dbReference type="SUPFAM" id="SSF48498">
    <property type="entry name" value="Tetracyclin repressor-like, C-terminal domain"/>
    <property type="match status" value="1"/>
</dbReference>